<keyword evidence="2" id="KW-1185">Reference proteome</keyword>
<proteinExistence type="predicted"/>
<evidence type="ECO:0000313" key="1">
    <source>
        <dbReference type="EMBL" id="MPC14148.1"/>
    </source>
</evidence>
<name>A0A5B7CY14_PORTR</name>
<comment type="caution">
    <text evidence="1">The sequence shown here is derived from an EMBL/GenBank/DDBJ whole genome shotgun (WGS) entry which is preliminary data.</text>
</comment>
<organism evidence="1 2">
    <name type="scientific">Portunus trituberculatus</name>
    <name type="common">Swimming crab</name>
    <name type="synonym">Neptunus trituberculatus</name>
    <dbReference type="NCBI Taxonomy" id="210409"/>
    <lineage>
        <taxon>Eukaryota</taxon>
        <taxon>Metazoa</taxon>
        <taxon>Ecdysozoa</taxon>
        <taxon>Arthropoda</taxon>
        <taxon>Crustacea</taxon>
        <taxon>Multicrustacea</taxon>
        <taxon>Malacostraca</taxon>
        <taxon>Eumalacostraca</taxon>
        <taxon>Eucarida</taxon>
        <taxon>Decapoda</taxon>
        <taxon>Pleocyemata</taxon>
        <taxon>Brachyura</taxon>
        <taxon>Eubrachyura</taxon>
        <taxon>Portunoidea</taxon>
        <taxon>Portunidae</taxon>
        <taxon>Portuninae</taxon>
        <taxon>Portunus</taxon>
    </lineage>
</organism>
<protein>
    <submittedName>
        <fullName evidence="1">Uncharacterized protein</fullName>
    </submittedName>
</protein>
<evidence type="ECO:0000313" key="2">
    <source>
        <dbReference type="Proteomes" id="UP000324222"/>
    </source>
</evidence>
<dbReference type="Proteomes" id="UP000324222">
    <property type="component" value="Unassembled WGS sequence"/>
</dbReference>
<accession>A0A5B7CY14</accession>
<dbReference type="EMBL" id="VSRR010000331">
    <property type="protein sequence ID" value="MPC14148.1"/>
    <property type="molecule type" value="Genomic_DNA"/>
</dbReference>
<reference evidence="1 2" key="1">
    <citation type="submission" date="2019-05" db="EMBL/GenBank/DDBJ databases">
        <title>Another draft genome of Portunus trituberculatus and its Hox gene families provides insights of decapod evolution.</title>
        <authorList>
            <person name="Jeong J.-H."/>
            <person name="Song I."/>
            <person name="Kim S."/>
            <person name="Choi T."/>
            <person name="Kim D."/>
            <person name="Ryu S."/>
            <person name="Kim W."/>
        </authorList>
    </citation>
    <scope>NUCLEOTIDE SEQUENCE [LARGE SCALE GENOMIC DNA]</scope>
    <source>
        <tissue evidence="1">Muscle</tissue>
    </source>
</reference>
<sequence length="35" mass="4084">MVGIWYGLSKEIVAAESVHKFKEKLDKCRYGDRLL</sequence>
<gene>
    <name evidence="1" type="ORF">E2C01_006904</name>
</gene>
<dbReference type="AlphaFoldDB" id="A0A5B7CY14"/>